<evidence type="ECO:0000256" key="2">
    <source>
        <dbReference type="ARBA" id="ARBA00022692"/>
    </source>
</evidence>
<comment type="subcellular location">
    <subcellularLocation>
        <location evidence="1">Membrane</location>
        <topology evidence="1">Single-pass membrane protein</topology>
    </subcellularLocation>
</comment>
<dbReference type="RefSeq" id="XP_038747032.1">
    <property type="nucleotide sequence ID" value="XM_038887425.1"/>
</dbReference>
<reference evidence="8" key="2">
    <citation type="submission" date="2020-11" db="EMBL/GenBank/DDBJ databases">
        <title>Whole genome sequencing of Colletotrichum sp.</title>
        <authorList>
            <person name="Li H."/>
        </authorList>
    </citation>
    <scope>NUCLEOTIDE SEQUENCE</scope>
    <source>
        <strain evidence="8">CkLH20</strain>
    </source>
</reference>
<keyword evidence="9" id="KW-1185">Reference proteome</keyword>
<keyword evidence="4 6" id="KW-0472">Membrane</keyword>
<dbReference type="OrthoDB" id="5361565at2759"/>
<evidence type="ECO:0000313" key="9">
    <source>
        <dbReference type="Proteomes" id="UP000781932"/>
    </source>
</evidence>
<protein>
    <recommendedName>
        <fullName evidence="7">Peptidase A1 domain-containing protein</fullName>
    </recommendedName>
</protein>
<comment type="caution">
    <text evidence="8">The sequence shown here is derived from an EMBL/GenBank/DDBJ whole genome shotgun (WGS) entry which is preliminary data.</text>
</comment>
<reference evidence="8" key="1">
    <citation type="submission" date="2020-03" db="EMBL/GenBank/DDBJ databases">
        <authorList>
            <person name="He L."/>
        </authorList>
    </citation>
    <scope>NUCLEOTIDE SEQUENCE</scope>
    <source>
        <strain evidence="8">CkLH20</strain>
    </source>
</reference>
<dbReference type="AlphaFoldDB" id="A0A9P6I9E1"/>
<feature type="region of interest" description="Disordered" evidence="5">
    <location>
        <begin position="369"/>
        <end position="402"/>
    </location>
</feature>
<organism evidence="8 9">
    <name type="scientific">Colletotrichum karsti</name>
    <dbReference type="NCBI Taxonomy" id="1095194"/>
    <lineage>
        <taxon>Eukaryota</taxon>
        <taxon>Fungi</taxon>
        <taxon>Dikarya</taxon>
        <taxon>Ascomycota</taxon>
        <taxon>Pezizomycotina</taxon>
        <taxon>Sordariomycetes</taxon>
        <taxon>Hypocreomycetidae</taxon>
        <taxon>Glomerellales</taxon>
        <taxon>Glomerellaceae</taxon>
        <taxon>Colletotrichum</taxon>
        <taxon>Colletotrichum boninense species complex</taxon>
    </lineage>
</organism>
<keyword evidence="2 6" id="KW-0812">Transmembrane</keyword>
<feature type="compositionally biased region" description="Polar residues" evidence="5">
    <location>
        <begin position="378"/>
        <end position="396"/>
    </location>
</feature>
<name>A0A9P6I9E1_9PEZI</name>
<feature type="transmembrane region" description="Helical" evidence="6">
    <location>
        <begin position="408"/>
        <end position="431"/>
    </location>
</feature>
<dbReference type="PANTHER" id="PTHR15549">
    <property type="entry name" value="PAIRED IMMUNOGLOBULIN-LIKE TYPE 2 RECEPTOR"/>
    <property type="match status" value="1"/>
</dbReference>
<evidence type="ECO:0000259" key="7">
    <source>
        <dbReference type="PROSITE" id="PS51767"/>
    </source>
</evidence>
<dbReference type="SUPFAM" id="SSF50630">
    <property type="entry name" value="Acid proteases"/>
    <property type="match status" value="1"/>
</dbReference>
<feature type="domain" description="Peptidase A1" evidence="7">
    <location>
        <begin position="2"/>
        <end position="355"/>
    </location>
</feature>
<dbReference type="EMBL" id="JAATWM020000013">
    <property type="protein sequence ID" value="KAF9877571.1"/>
    <property type="molecule type" value="Genomic_DNA"/>
</dbReference>
<dbReference type="InterPro" id="IPR033121">
    <property type="entry name" value="PEPTIDASE_A1"/>
</dbReference>
<dbReference type="Gene3D" id="2.40.70.10">
    <property type="entry name" value="Acid Proteases"/>
    <property type="match status" value="2"/>
</dbReference>
<feature type="compositionally biased region" description="Polar residues" evidence="5">
    <location>
        <begin position="447"/>
        <end position="456"/>
    </location>
</feature>
<gene>
    <name evidence="8" type="ORF">CkaCkLH20_04706</name>
</gene>
<dbReference type="GO" id="GO:0071944">
    <property type="term" value="C:cell periphery"/>
    <property type="evidence" value="ECO:0007669"/>
    <property type="project" value="UniProtKB-ARBA"/>
</dbReference>
<proteinExistence type="predicted"/>
<dbReference type="GO" id="GO:0016020">
    <property type="term" value="C:membrane"/>
    <property type="evidence" value="ECO:0007669"/>
    <property type="project" value="UniProtKB-SubCell"/>
</dbReference>
<dbReference type="InterPro" id="IPR051694">
    <property type="entry name" value="Immunoregulatory_rcpt-like"/>
</dbReference>
<evidence type="ECO:0000256" key="4">
    <source>
        <dbReference type="ARBA" id="ARBA00023136"/>
    </source>
</evidence>
<evidence type="ECO:0000313" key="8">
    <source>
        <dbReference type="EMBL" id="KAF9877571.1"/>
    </source>
</evidence>
<feature type="region of interest" description="Disordered" evidence="5">
    <location>
        <begin position="437"/>
        <end position="462"/>
    </location>
</feature>
<evidence type="ECO:0000256" key="6">
    <source>
        <dbReference type="SAM" id="Phobius"/>
    </source>
</evidence>
<accession>A0A9P6I9E1</accession>
<dbReference type="InterPro" id="IPR021109">
    <property type="entry name" value="Peptidase_aspartic_dom_sf"/>
</dbReference>
<evidence type="ECO:0000256" key="5">
    <source>
        <dbReference type="SAM" id="MobiDB-lite"/>
    </source>
</evidence>
<sequence length="504" mass="54608">MRGIPAKIGTPSQDIVMLPWAELNNTWIYDENPNCDSSIIWNDKICEIRRGSLFHVDESTSFTKAADIVAAGGASEEITTAGTEAGTKKLISTGVGGADRLDIGSVTLNKTPIGIPKLRWDNGYTMLHALGLGANSTYLTSLAQAGKLGSRVWSIFWGRMWTTNNNIDGSLVLGGYDSEKVTGKNFTQRLDYSEATGCWTGMKVTLTDVQVNFRDGIDKSIMPVNNAIPCCIVPHRHMLLEAPSSLVDTFENVTNVKDDGLSFGLHWGARKFDAKTAFDGDITFSLSSGLQVRVPNNQYIVPFVDIDRSGAQVTDDKVKELLITGLYDQPATLGRYFLTSAYLMVDHDAETFTLWQANPTTRSTLVKVASDRSDCGKPQTSRDAINPTSTPTNGSDADSEASGLSTGAIAGIAVGAVAALAIVGLGAFFLLRSKKRKASQSQPPPYNTETPGQMGQVQEAWPKYGGQQEVSHEVYGSQGQHRLSELRGQDNFVFEMDGGNDQRR</sequence>
<evidence type="ECO:0000256" key="3">
    <source>
        <dbReference type="ARBA" id="ARBA00022989"/>
    </source>
</evidence>
<dbReference type="GeneID" id="62160499"/>
<dbReference type="PANTHER" id="PTHR15549:SF26">
    <property type="entry name" value="AXIAL BUDDING PATTERN PROTEIN 2-RELATED"/>
    <property type="match status" value="1"/>
</dbReference>
<dbReference type="PROSITE" id="PS51767">
    <property type="entry name" value="PEPTIDASE_A1"/>
    <property type="match status" value="1"/>
</dbReference>
<evidence type="ECO:0000256" key="1">
    <source>
        <dbReference type="ARBA" id="ARBA00004167"/>
    </source>
</evidence>
<keyword evidence="3 6" id="KW-1133">Transmembrane helix</keyword>
<dbReference type="Pfam" id="PF00026">
    <property type="entry name" value="Asp"/>
    <property type="match status" value="1"/>
</dbReference>
<dbReference type="Proteomes" id="UP000781932">
    <property type="component" value="Unassembled WGS sequence"/>
</dbReference>